<dbReference type="AlphaFoldDB" id="A0A5A7UFA6"/>
<reference evidence="3 4" key="1">
    <citation type="submission" date="2019-08" db="EMBL/GenBank/DDBJ databases">
        <title>Draft genome sequences of two oriental melons (Cucumis melo L. var makuwa).</title>
        <authorList>
            <person name="Kwon S.-Y."/>
        </authorList>
    </citation>
    <scope>NUCLEOTIDE SEQUENCE [LARGE SCALE GENOMIC DNA]</scope>
    <source>
        <strain evidence="4">cv. Chang Bougi</strain>
        <strain evidence="3">cv. SW 3</strain>
        <tissue evidence="1">Leaf</tissue>
    </source>
</reference>
<evidence type="ECO:0000313" key="1">
    <source>
        <dbReference type="EMBL" id="KAA0052405.1"/>
    </source>
</evidence>
<evidence type="ECO:0000313" key="4">
    <source>
        <dbReference type="Proteomes" id="UP000321947"/>
    </source>
</evidence>
<protein>
    <submittedName>
        <fullName evidence="1">Uncharacterized protein</fullName>
    </submittedName>
</protein>
<dbReference type="EMBL" id="SSTD01007051">
    <property type="protein sequence ID" value="TYK19231.1"/>
    <property type="molecule type" value="Genomic_DNA"/>
</dbReference>
<dbReference type="Proteomes" id="UP000321393">
    <property type="component" value="Unassembled WGS sequence"/>
</dbReference>
<name>A0A5A7UFA6_CUCMM</name>
<gene>
    <name evidence="2" type="ORF">E5676_scaffold1493G00290</name>
    <name evidence="1" type="ORF">E6C27_scaffold1994G00280</name>
</gene>
<evidence type="ECO:0000313" key="2">
    <source>
        <dbReference type="EMBL" id="TYK19231.1"/>
    </source>
</evidence>
<proteinExistence type="predicted"/>
<dbReference type="Proteomes" id="UP000321947">
    <property type="component" value="Unassembled WGS sequence"/>
</dbReference>
<sequence length="113" mass="13311">MGCVEQVDVGIWFVRDRGKSTILRANECPREEGCEKMKKVKAKGFREGMGVEMDYWPKRMGLMSYLERGIEDRFRMGWGLNWAKGYYVRYGGLDCFRVDWVTTFGLLIKYSRD</sequence>
<comment type="caution">
    <text evidence="1">The sequence shown here is derived from an EMBL/GenBank/DDBJ whole genome shotgun (WGS) entry which is preliminary data.</text>
</comment>
<evidence type="ECO:0000313" key="3">
    <source>
        <dbReference type="Proteomes" id="UP000321393"/>
    </source>
</evidence>
<organism evidence="1 3">
    <name type="scientific">Cucumis melo var. makuwa</name>
    <name type="common">Oriental melon</name>
    <dbReference type="NCBI Taxonomy" id="1194695"/>
    <lineage>
        <taxon>Eukaryota</taxon>
        <taxon>Viridiplantae</taxon>
        <taxon>Streptophyta</taxon>
        <taxon>Embryophyta</taxon>
        <taxon>Tracheophyta</taxon>
        <taxon>Spermatophyta</taxon>
        <taxon>Magnoliopsida</taxon>
        <taxon>eudicotyledons</taxon>
        <taxon>Gunneridae</taxon>
        <taxon>Pentapetalae</taxon>
        <taxon>rosids</taxon>
        <taxon>fabids</taxon>
        <taxon>Cucurbitales</taxon>
        <taxon>Cucurbitaceae</taxon>
        <taxon>Benincaseae</taxon>
        <taxon>Cucumis</taxon>
    </lineage>
</organism>
<accession>A0A5A7UFA6</accession>
<dbReference type="EMBL" id="SSTE01010496">
    <property type="protein sequence ID" value="KAA0052405.1"/>
    <property type="molecule type" value="Genomic_DNA"/>
</dbReference>